<sequence length="377" mass="43899">MEIPRKFQARSLLELPVEILLHIFSFADYRDICRSAQTCRQLKNIAADETLWRKQAEKCFLVKLGPEDDSWISTFQSYYKRFGKDIPVYQKVRRTWNRLEDYLKVNDPRMLDSLRDPACLDEIKIAEQKIKGSLPGDLRCSLQIHNGQEMNRCFGLLGCMKISSYFRSEVLLDCASMARGYNEDDSELPGCAALTFCFFSRKAQYIALKDIGGFQVGEIFYPTPDNSNQTKTDHFITGYSFLEWFVRFVDDLESGAFPRLNEKIYRISMDSRADKCLSCQLETRHWIITDDEGREERVDGPGVVGEYPIMTPGAEYSWISCTTFSTTYGNMRGHFTMRCLENGQEIDIECPVFHMKCLPYKTHRDRQQYILQRKKNL</sequence>
<dbReference type="PANTHER" id="PTHR46550:SF1">
    <property type="entry name" value="F-BOX PROTEIN 3"/>
    <property type="match status" value="1"/>
</dbReference>
<dbReference type="InterPro" id="IPR007474">
    <property type="entry name" value="ApaG_domain"/>
</dbReference>
<dbReference type="OrthoDB" id="2305498at2759"/>
<evidence type="ECO:0000256" key="1">
    <source>
        <dbReference type="ARBA" id="ARBA00004906"/>
    </source>
</evidence>
<dbReference type="SUPFAM" id="SSF81383">
    <property type="entry name" value="F-box domain"/>
    <property type="match status" value="1"/>
</dbReference>
<accession>A0A2T7P6L1</accession>
<dbReference type="InterPro" id="IPR037883">
    <property type="entry name" value="Knr4/Smi1-like_sf"/>
</dbReference>
<comment type="pathway">
    <text evidence="1">Protein modification; protein ubiquitination.</text>
</comment>
<dbReference type="InterPro" id="IPR052121">
    <property type="entry name" value="F-box_SCF_Substrate_Recog"/>
</dbReference>
<dbReference type="SUPFAM" id="SSF160631">
    <property type="entry name" value="SMI1/KNR4-like"/>
    <property type="match status" value="1"/>
</dbReference>
<dbReference type="PROSITE" id="PS51087">
    <property type="entry name" value="APAG"/>
    <property type="match status" value="1"/>
</dbReference>
<dbReference type="Pfam" id="PF04379">
    <property type="entry name" value="DUF525"/>
    <property type="match status" value="1"/>
</dbReference>
<feature type="domain" description="ApaG" evidence="4">
    <location>
        <begin position="235"/>
        <end position="362"/>
    </location>
</feature>
<evidence type="ECO:0000313" key="6">
    <source>
        <dbReference type="Proteomes" id="UP000245119"/>
    </source>
</evidence>
<dbReference type="AlphaFoldDB" id="A0A2T7P6L1"/>
<evidence type="ECO:0000313" key="5">
    <source>
        <dbReference type="EMBL" id="PVD29033.1"/>
    </source>
</evidence>
<dbReference type="InterPro" id="IPR001810">
    <property type="entry name" value="F-box_dom"/>
</dbReference>
<dbReference type="PANTHER" id="PTHR46550">
    <property type="entry name" value="F-BOX ONLY PROTEIN 3"/>
    <property type="match status" value="1"/>
</dbReference>
<dbReference type="Gene3D" id="2.60.40.1470">
    <property type="entry name" value="ApaG domain"/>
    <property type="match status" value="1"/>
</dbReference>
<dbReference type="InterPro" id="IPR036047">
    <property type="entry name" value="F-box-like_dom_sf"/>
</dbReference>
<dbReference type="SUPFAM" id="SSF110069">
    <property type="entry name" value="ApaG-like"/>
    <property type="match status" value="1"/>
</dbReference>
<evidence type="ECO:0000259" key="4">
    <source>
        <dbReference type="PROSITE" id="PS51087"/>
    </source>
</evidence>
<evidence type="ECO:0000259" key="3">
    <source>
        <dbReference type="PROSITE" id="PS50181"/>
    </source>
</evidence>
<keyword evidence="6" id="KW-1185">Reference proteome</keyword>
<reference evidence="5 6" key="1">
    <citation type="submission" date="2018-04" db="EMBL/GenBank/DDBJ databases">
        <title>The genome of golden apple snail Pomacea canaliculata provides insight into stress tolerance and invasive adaptation.</title>
        <authorList>
            <person name="Liu C."/>
            <person name="Liu B."/>
            <person name="Ren Y."/>
            <person name="Zhang Y."/>
            <person name="Wang H."/>
            <person name="Li S."/>
            <person name="Jiang F."/>
            <person name="Yin L."/>
            <person name="Zhang G."/>
            <person name="Qian W."/>
            <person name="Fan W."/>
        </authorList>
    </citation>
    <scope>NUCLEOTIDE SEQUENCE [LARGE SCALE GENOMIC DNA]</scope>
    <source>
        <strain evidence="5">SZHN2017</strain>
        <tissue evidence="5">Muscle</tissue>
    </source>
</reference>
<dbReference type="Proteomes" id="UP000245119">
    <property type="component" value="Linkage Group LG6"/>
</dbReference>
<comment type="caution">
    <text evidence="5">The sequence shown here is derived from an EMBL/GenBank/DDBJ whole genome shotgun (WGS) entry which is preliminary data.</text>
</comment>
<dbReference type="Gene3D" id="1.20.1280.50">
    <property type="match status" value="1"/>
</dbReference>
<name>A0A2T7P6L1_POMCA</name>
<dbReference type="Pfam" id="PF12937">
    <property type="entry name" value="F-box-like"/>
    <property type="match status" value="1"/>
</dbReference>
<dbReference type="InterPro" id="IPR036767">
    <property type="entry name" value="ApaG_sf"/>
</dbReference>
<dbReference type="SMART" id="SM00256">
    <property type="entry name" value="FBOX"/>
    <property type="match status" value="1"/>
</dbReference>
<proteinExistence type="predicted"/>
<feature type="domain" description="F-box" evidence="3">
    <location>
        <begin position="9"/>
        <end position="55"/>
    </location>
</feature>
<dbReference type="GO" id="GO:0005737">
    <property type="term" value="C:cytoplasm"/>
    <property type="evidence" value="ECO:0007669"/>
    <property type="project" value="TreeGrafter"/>
</dbReference>
<dbReference type="STRING" id="400727.A0A2T7P6L1"/>
<evidence type="ECO:0000256" key="2">
    <source>
        <dbReference type="ARBA" id="ARBA00022786"/>
    </source>
</evidence>
<keyword evidence="2" id="KW-0833">Ubl conjugation pathway</keyword>
<dbReference type="PROSITE" id="PS50181">
    <property type="entry name" value="FBOX"/>
    <property type="match status" value="1"/>
</dbReference>
<dbReference type="EMBL" id="PZQS01000006">
    <property type="protein sequence ID" value="PVD29033.1"/>
    <property type="molecule type" value="Genomic_DNA"/>
</dbReference>
<organism evidence="5 6">
    <name type="scientific">Pomacea canaliculata</name>
    <name type="common">Golden apple snail</name>
    <dbReference type="NCBI Taxonomy" id="400727"/>
    <lineage>
        <taxon>Eukaryota</taxon>
        <taxon>Metazoa</taxon>
        <taxon>Spiralia</taxon>
        <taxon>Lophotrochozoa</taxon>
        <taxon>Mollusca</taxon>
        <taxon>Gastropoda</taxon>
        <taxon>Caenogastropoda</taxon>
        <taxon>Architaenioglossa</taxon>
        <taxon>Ampullarioidea</taxon>
        <taxon>Ampullariidae</taxon>
        <taxon>Pomacea</taxon>
    </lineage>
</organism>
<protein>
    <recommendedName>
        <fullName evidence="7">F-box domain-containing protein</fullName>
    </recommendedName>
</protein>
<gene>
    <name evidence="5" type="ORF">C0Q70_11630</name>
</gene>
<evidence type="ECO:0008006" key="7">
    <source>
        <dbReference type="Google" id="ProtNLM"/>
    </source>
</evidence>